<evidence type="ECO:0000256" key="1">
    <source>
        <dbReference type="SAM" id="Phobius"/>
    </source>
</evidence>
<feature type="transmembrane region" description="Helical" evidence="1">
    <location>
        <begin position="118"/>
        <end position="140"/>
    </location>
</feature>
<accession>A0A939IHT0</accession>
<dbReference type="PANTHER" id="PTHR34978">
    <property type="entry name" value="POSSIBLE SENSOR-TRANSDUCER PROTEIN BLAR"/>
    <property type="match status" value="1"/>
</dbReference>
<comment type="caution">
    <text evidence="4">The sequence shown here is derived from an EMBL/GenBank/DDBJ whole genome shotgun (WGS) entry which is preliminary data.</text>
</comment>
<reference evidence="4" key="1">
    <citation type="submission" date="2021-02" db="EMBL/GenBank/DDBJ databases">
        <title>Abyssanaerobacter marinus gen.nov., sp., nov, anaerobic bacterium isolated from the Onnuri vent field of Indian Ocean and suggestion of Mogibacteriaceae fam. nov., and proposal of reclassification of ambiguous this family's genus member.</title>
        <authorList>
            <person name="Kim Y.J."/>
            <person name="Yang J.-A."/>
        </authorList>
    </citation>
    <scope>NUCLEOTIDE SEQUENCE</scope>
    <source>
        <strain evidence="4">DSM 2634</strain>
    </source>
</reference>
<name>A0A939IHT0_CLOAM</name>
<dbReference type="AlphaFoldDB" id="A0A939IHT0"/>
<sequence>MERLLENLFLDVLNMSITASYIIPFVILIRLFLKKVPKIYSYSLWSVVLFRLICPVSFSSNLNIMQFFGQSENTEYIPSTIGLMAKPQVDTGIKAVDASINASLPAPIPYASANPMQIIQFILTCAWLIGVAVLLLYGIVSFIKLNKKVFTSVRIQDNIYESTAIASPFVLGYFRPKIYLPTGTTEAEQNYIIQHEQTHIKRWDPLIKLIAFLALCLHWFNPLVWVSFVLMTKDMEMSCDESVVKKLGTDIKKEYSSTLLSLAMKPTRINMIPLAFGESNVKARIKNILNYRKPKLWVGIIIAAVCIGVLIAGASNPIDHTSSSIEDTALTKQLYDNRTAYVGNSSKVITLIDALPLPDGISRGEIILNTDTPPYGISIHYATSEDSVIPNEVNFFRNSALLFATIDNADTITHIGHWGGQALAALSSSKFIYSYTRTEIENVLGLDLKEYGQSTGKLAALTAILNQTNLSEVSTVPLLTEPVWSAEQSVGADMASLDYASDHTIIFHGYFGLYIYDLDSQRMIRSLDLKVLGCDATQGDNYCEVSVSRDGDTIQLHPMSSAKMFIYTVSDNRLIEAAYKELKDSFQAQLVPIETVLHSKFGNYSVQAVVFDTGEYGFLHTSDWTLGTLSYVRDDMTYALFQNQ</sequence>
<dbReference type="InterPro" id="IPR008756">
    <property type="entry name" value="Peptidase_M56"/>
</dbReference>
<organism evidence="4 5">
    <name type="scientific">Clostridium aminobutyricum</name>
    <dbReference type="NCBI Taxonomy" id="33953"/>
    <lineage>
        <taxon>Bacteria</taxon>
        <taxon>Bacillati</taxon>
        <taxon>Bacillota</taxon>
        <taxon>Clostridia</taxon>
        <taxon>Eubacteriales</taxon>
        <taxon>Clostridiaceae</taxon>
        <taxon>Clostridium</taxon>
    </lineage>
</organism>
<feature type="transmembrane region" description="Helical" evidence="1">
    <location>
        <begin position="209"/>
        <end position="228"/>
    </location>
</feature>
<dbReference type="InterPro" id="IPR032250">
    <property type="entry name" value="DUF4825"/>
</dbReference>
<feature type="domain" description="DUF4825" evidence="3">
    <location>
        <begin position="334"/>
        <end position="414"/>
    </location>
</feature>
<dbReference type="Pfam" id="PF05569">
    <property type="entry name" value="Peptidase_M56"/>
    <property type="match status" value="1"/>
</dbReference>
<feature type="domain" description="Peptidase M56" evidence="2">
    <location>
        <begin position="11"/>
        <end position="288"/>
    </location>
</feature>
<proteinExistence type="predicted"/>
<gene>
    <name evidence="4" type="ORF">JYB65_00185</name>
</gene>
<keyword evidence="1" id="KW-0812">Transmembrane</keyword>
<protein>
    <submittedName>
        <fullName evidence="4">DUF4825 domain-containing protein</fullName>
    </submittedName>
</protein>
<dbReference type="Proteomes" id="UP000664545">
    <property type="component" value="Unassembled WGS sequence"/>
</dbReference>
<dbReference type="Pfam" id="PF16107">
    <property type="entry name" value="DUF4825"/>
    <property type="match status" value="1"/>
</dbReference>
<evidence type="ECO:0000313" key="5">
    <source>
        <dbReference type="Proteomes" id="UP000664545"/>
    </source>
</evidence>
<dbReference type="InterPro" id="IPR052173">
    <property type="entry name" value="Beta-lactam_resp_regulator"/>
</dbReference>
<feature type="transmembrane region" description="Helical" evidence="1">
    <location>
        <begin position="296"/>
        <end position="314"/>
    </location>
</feature>
<keyword evidence="1" id="KW-0472">Membrane</keyword>
<keyword evidence="5" id="KW-1185">Reference proteome</keyword>
<dbReference type="PANTHER" id="PTHR34978:SF3">
    <property type="entry name" value="SLR0241 PROTEIN"/>
    <property type="match status" value="1"/>
</dbReference>
<feature type="transmembrane region" description="Helical" evidence="1">
    <location>
        <begin position="12"/>
        <end position="32"/>
    </location>
</feature>
<evidence type="ECO:0000259" key="2">
    <source>
        <dbReference type="Pfam" id="PF05569"/>
    </source>
</evidence>
<evidence type="ECO:0000259" key="3">
    <source>
        <dbReference type="Pfam" id="PF16107"/>
    </source>
</evidence>
<keyword evidence="1" id="KW-1133">Transmembrane helix</keyword>
<evidence type="ECO:0000313" key="4">
    <source>
        <dbReference type="EMBL" id="MBN7771779.1"/>
    </source>
</evidence>
<dbReference type="RefSeq" id="WP_206580573.1">
    <property type="nucleotide sequence ID" value="NZ_JAFJZZ010000001.1"/>
</dbReference>
<dbReference type="CDD" id="cd07341">
    <property type="entry name" value="M56_BlaR1_MecR1_like"/>
    <property type="match status" value="1"/>
</dbReference>
<dbReference type="EMBL" id="JAFJZZ010000001">
    <property type="protein sequence ID" value="MBN7771779.1"/>
    <property type="molecule type" value="Genomic_DNA"/>
</dbReference>